<dbReference type="Pfam" id="PF00043">
    <property type="entry name" value="GST_C"/>
    <property type="match status" value="1"/>
</dbReference>
<dbReference type="Proteomes" id="UP000288293">
    <property type="component" value="Unassembled WGS sequence"/>
</dbReference>
<dbReference type="PROSITE" id="PS50405">
    <property type="entry name" value="GST_CTER"/>
    <property type="match status" value="1"/>
</dbReference>
<dbReference type="InterPro" id="IPR010987">
    <property type="entry name" value="Glutathione-S-Trfase_C-like"/>
</dbReference>
<name>A0A432W7T0_9GAMM</name>
<dbReference type="InterPro" id="IPR040079">
    <property type="entry name" value="Glutathione_S-Trfase"/>
</dbReference>
<dbReference type="SFLD" id="SFLDG00358">
    <property type="entry name" value="Main_(cytGST)"/>
    <property type="match status" value="1"/>
</dbReference>
<dbReference type="SFLD" id="SFLDG01151">
    <property type="entry name" value="Main.2:_Nu-like"/>
    <property type="match status" value="1"/>
</dbReference>
<dbReference type="Pfam" id="PF13409">
    <property type="entry name" value="GST_N_2"/>
    <property type="match status" value="1"/>
</dbReference>
<evidence type="ECO:0000259" key="2">
    <source>
        <dbReference type="PROSITE" id="PS50405"/>
    </source>
</evidence>
<dbReference type="PROSITE" id="PS50404">
    <property type="entry name" value="GST_NTER"/>
    <property type="match status" value="1"/>
</dbReference>
<dbReference type="SUPFAM" id="SSF52833">
    <property type="entry name" value="Thioredoxin-like"/>
    <property type="match status" value="1"/>
</dbReference>
<dbReference type="InterPro" id="IPR036282">
    <property type="entry name" value="Glutathione-S-Trfase_C_sf"/>
</dbReference>
<dbReference type="InterPro" id="IPR004045">
    <property type="entry name" value="Glutathione_S-Trfase_N"/>
</dbReference>
<comment type="caution">
    <text evidence="3">The sequence shown here is derived from an EMBL/GenBank/DDBJ whole genome shotgun (WGS) entry which is preliminary data.</text>
</comment>
<dbReference type="AlphaFoldDB" id="A0A432W7T0"/>
<organism evidence="3 4">
    <name type="scientific">Aliidiomarina minuta</name>
    <dbReference type="NCBI Taxonomy" id="880057"/>
    <lineage>
        <taxon>Bacteria</taxon>
        <taxon>Pseudomonadati</taxon>
        <taxon>Pseudomonadota</taxon>
        <taxon>Gammaproteobacteria</taxon>
        <taxon>Alteromonadales</taxon>
        <taxon>Idiomarinaceae</taxon>
        <taxon>Aliidiomarina</taxon>
    </lineage>
</organism>
<proteinExistence type="predicted"/>
<evidence type="ECO:0000313" key="4">
    <source>
        <dbReference type="Proteomes" id="UP000288293"/>
    </source>
</evidence>
<dbReference type="FunFam" id="3.40.30.10:FF:000046">
    <property type="entry name" value="GSH-dependent disulfide bond oxidoreductase"/>
    <property type="match status" value="1"/>
</dbReference>
<evidence type="ECO:0000313" key="3">
    <source>
        <dbReference type="EMBL" id="RUO26150.1"/>
    </source>
</evidence>
<reference evidence="3 4" key="1">
    <citation type="journal article" date="2011" name="Front. Microbiol.">
        <title>Genomic signatures of strain selection and enhancement in Bacillus atrophaeus var. globigii, a historical biowarfare simulant.</title>
        <authorList>
            <person name="Gibbons H.S."/>
            <person name="Broomall S.M."/>
            <person name="McNew L.A."/>
            <person name="Daligault H."/>
            <person name="Chapman C."/>
            <person name="Bruce D."/>
            <person name="Karavis M."/>
            <person name="Krepps M."/>
            <person name="McGregor P.A."/>
            <person name="Hong C."/>
            <person name="Park K.H."/>
            <person name="Akmal A."/>
            <person name="Feldman A."/>
            <person name="Lin J.S."/>
            <person name="Chang W.E."/>
            <person name="Higgs B.W."/>
            <person name="Demirev P."/>
            <person name="Lindquist J."/>
            <person name="Liem A."/>
            <person name="Fochler E."/>
            <person name="Read T.D."/>
            <person name="Tapia R."/>
            <person name="Johnson S."/>
            <person name="Bishop-Lilly K.A."/>
            <person name="Detter C."/>
            <person name="Han C."/>
            <person name="Sozhamannan S."/>
            <person name="Rosenzweig C.N."/>
            <person name="Skowronski E.W."/>
        </authorList>
    </citation>
    <scope>NUCLEOTIDE SEQUENCE [LARGE SCALE GENOMIC DNA]</scope>
    <source>
        <strain evidence="3 4">MLST1</strain>
    </source>
</reference>
<accession>A0A432W7T0</accession>
<dbReference type="PANTHER" id="PTHR44051:SF19">
    <property type="entry name" value="DISULFIDE-BOND OXIDOREDUCTASE YFCG"/>
    <property type="match status" value="1"/>
</dbReference>
<feature type="domain" description="GST N-terminal" evidence="1">
    <location>
        <begin position="1"/>
        <end position="87"/>
    </location>
</feature>
<feature type="domain" description="GST C-terminal" evidence="2">
    <location>
        <begin position="90"/>
        <end position="215"/>
    </location>
</feature>
<dbReference type="InterPro" id="IPR004046">
    <property type="entry name" value="GST_C"/>
</dbReference>
<protein>
    <submittedName>
        <fullName evidence="3">Thiol:disulfide oxidoreductase</fullName>
    </submittedName>
</protein>
<dbReference type="InterPro" id="IPR036249">
    <property type="entry name" value="Thioredoxin-like_sf"/>
</dbReference>
<dbReference type="OrthoDB" id="9803562at2"/>
<gene>
    <name evidence="3" type="ORF">CWE09_05375</name>
</gene>
<dbReference type="Gene3D" id="3.40.30.10">
    <property type="entry name" value="Glutaredoxin"/>
    <property type="match status" value="1"/>
</dbReference>
<dbReference type="CDD" id="cd03048">
    <property type="entry name" value="GST_N_Ure2p_like"/>
    <property type="match status" value="1"/>
</dbReference>
<evidence type="ECO:0000259" key="1">
    <source>
        <dbReference type="PROSITE" id="PS50404"/>
    </source>
</evidence>
<dbReference type="SUPFAM" id="SSF47616">
    <property type="entry name" value="GST C-terminal domain-like"/>
    <property type="match status" value="1"/>
</dbReference>
<dbReference type="EMBL" id="PIPL01000001">
    <property type="protein sequence ID" value="RUO26150.1"/>
    <property type="molecule type" value="Genomic_DNA"/>
</dbReference>
<keyword evidence="4" id="KW-1185">Reference proteome</keyword>
<dbReference type="Gene3D" id="1.20.1050.10">
    <property type="match status" value="1"/>
</dbReference>
<sequence length="228" mass="27156">MYDLYYFPTPNGHKITMLLEELDLPYTIKTVDIMNGDQHQPEFLKISPNNKMPALVDHEPEDGGEPLALFESGEILLYLAEKHSRFLPAKTREKHQALQWLFWQMASLGPMLGQNHHFFKYAPETIPYAQKRYLKESQRLYAVLDKQLADKPYVCGEYSIVDMACYPWCKHWQDQQIDLKDYPHVRDWVERVGNREATVRAYRWERDYERPDEVSESMRKHLFNNLDD</sequence>
<dbReference type="RefSeq" id="WP_126802965.1">
    <property type="nucleotide sequence ID" value="NZ_PIPL01000001.1"/>
</dbReference>
<dbReference type="PANTHER" id="PTHR44051">
    <property type="entry name" value="GLUTATHIONE S-TRANSFERASE-RELATED"/>
    <property type="match status" value="1"/>
</dbReference>
<dbReference type="SFLD" id="SFLDS00019">
    <property type="entry name" value="Glutathione_Transferase_(cytos"/>
    <property type="match status" value="1"/>
</dbReference>